<organism evidence="2 3">
    <name type="scientific">Actinoplanes utahensis</name>
    <dbReference type="NCBI Taxonomy" id="1869"/>
    <lineage>
        <taxon>Bacteria</taxon>
        <taxon>Bacillati</taxon>
        <taxon>Actinomycetota</taxon>
        <taxon>Actinomycetes</taxon>
        <taxon>Micromonosporales</taxon>
        <taxon>Micromonosporaceae</taxon>
        <taxon>Actinoplanes</taxon>
    </lineage>
</organism>
<feature type="transmembrane region" description="Helical" evidence="1">
    <location>
        <begin position="37"/>
        <end position="59"/>
    </location>
</feature>
<dbReference type="AlphaFoldDB" id="A0A0A6UTB7"/>
<evidence type="ECO:0000256" key="1">
    <source>
        <dbReference type="SAM" id="Phobius"/>
    </source>
</evidence>
<gene>
    <name evidence="2" type="ORF">MB27_06310</name>
</gene>
<name>A0A0A6UTB7_ACTUT</name>
<keyword evidence="1" id="KW-0812">Transmembrane</keyword>
<keyword evidence="3" id="KW-1185">Reference proteome</keyword>
<reference evidence="2 3" key="1">
    <citation type="submission" date="2014-10" db="EMBL/GenBank/DDBJ databases">
        <title>Draft genome sequence of Actinoplanes utahensis NRRL 12052.</title>
        <authorList>
            <person name="Velasco-Bucheli B."/>
            <person name="del Cerro C."/>
            <person name="Hormigo D."/>
            <person name="Garcia J.L."/>
            <person name="Acebal C."/>
            <person name="Arroyo M."/>
            <person name="de la Mata I."/>
        </authorList>
    </citation>
    <scope>NUCLEOTIDE SEQUENCE [LARGE SCALE GENOMIC DNA]</scope>
    <source>
        <strain evidence="2 3">NRRL 12052</strain>
    </source>
</reference>
<keyword evidence="1" id="KW-1133">Transmembrane helix</keyword>
<sequence>MPSKKPGDARWAPWWVYVIVIVGGNYVKQHFVQDRPVAINAAITLALAGSLFLLITAVYRRT</sequence>
<dbReference type="Proteomes" id="UP000054537">
    <property type="component" value="Unassembled WGS sequence"/>
</dbReference>
<dbReference type="OrthoDB" id="3542463at2"/>
<keyword evidence="1" id="KW-0472">Membrane</keyword>
<comment type="caution">
    <text evidence="2">The sequence shown here is derived from an EMBL/GenBank/DDBJ whole genome shotgun (WGS) entry which is preliminary data.</text>
</comment>
<accession>A0A0A6UTB7</accession>
<dbReference type="RefSeq" id="WP_043523334.1">
    <property type="nucleotide sequence ID" value="NZ_BAABKU010000004.1"/>
</dbReference>
<dbReference type="EMBL" id="JRTT01000006">
    <property type="protein sequence ID" value="KHD78223.1"/>
    <property type="molecule type" value="Genomic_DNA"/>
</dbReference>
<protein>
    <submittedName>
        <fullName evidence="2">Uncharacterized protein</fullName>
    </submittedName>
</protein>
<evidence type="ECO:0000313" key="3">
    <source>
        <dbReference type="Proteomes" id="UP000054537"/>
    </source>
</evidence>
<feature type="transmembrane region" description="Helical" evidence="1">
    <location>
        <begin position="12"/>
        <end position="31"/>
    </location>
</feature>
<proteinExistence type="predicted"/>
<evidence type="ECO:0000313" key="2">
    <source>
        <dbReference type="EMBL" id="KHD78223.1"/>
    </source>
</evidence>